<accession>A0A1T4R221</accession>
<dbReference type="STRING" id="64969.SAMN02745127_02110"/>
<reference evidence="2 3" key="1">
    <citation type="submission" date="2017-01" db="EMBL/GenBank/DDBJ databases">
        <title>Genome Sequencing of a Marine Spirillum, Oceanospirillum multiglobuliferum ATCC 33336, from Japan.</title>
        <authorList>
            <person name="Carney J.G."/>
            <person name="Trachtenberg A.M."/>
            <person name="Rheaume B.A."/>
            <person name="Linnane J.D."/>
            <person name="Pitts N.L."/>
            <person name="Mykles D.L."/>
            <person name="Maclea K.S."/>
        </authorList>
    </citation>
    <scope>NUCLEOTIDE SEQUENCE [LARGE SCALE GENOMIC DNA]</scope>
    <source>
        <strain evidence="2 3">ATCC 33336</strain>
    </source>
</reference>
<dbReference type="PROSITE" id="PS51832">
    <property type="entry name" value="HD_GYP"/>
    <property type="match status" value="1"/>
</dbReference>
<keyword evidence="3" id="KW-1185">Reference proteome</keyword>
<dbReference type="EMBL" id="MTSM01000011">
    <property type="protein sequence ID" value="OPX55288.1"/>
    <property type="molecule type" value="Genomic_DNA"/>
</dbReference>
<evidence type="ECO:0000313" key="2">
    <source>
        <dbReference type="EMBL" id="OPX55288.1"/>
    </source>
</evidence>
<dbReference type="SUPFAM" id="SSF109604">
    <property type="entry name" value="HD-domain/PDEase-like"/>
    <property type="match status" value="1"/>
</dbReference>
<name>A0A1T4R221_9GAMM</name>
<dbReference type="PANTHER" id="PTHR43155:SF2">
    <property type="entry name" value="CYCLIC DI-GMP PHOSPHODIESTERASE PA4108"/>
    <property type="match status" value="1"/>
</dbReference>
<dbReference type="GO" id="GO:0008081">
    <property type="term" value="F:phosphoric diester hydrolase activity"/>
    <property type="evidence" value="ECO:0007669"/>
    <property type="project" value="UniProtKB-ARBA"/>
</dbReference>
<dbReference type="Pfam" id="PF13487">
    <property type="entry name" value="HD_5"/>
    <property type="match status" value="1"/>
</dbReference>
<dbReference type="AlphaFoldDB" id="A0A1T4R221"/>
<evidence type="ECO:0000313" key="3">
    <source>
        <dbReference type="Proteomes" id="UP000191418"/>
    </source>
</evidence>
<dbReference type="CDD" id="cd00077">
    <property type="entry name" value="HDc"/>
    <property type="match status" value="1"/>
</dbReference>
<proteinExistence type="predicted"/>
<comment type="caution">
    <text evidence="2">The sequence shown here is derived from an EMBL/GenBank/DDBJ whole genome shotgun (WGS) entry which is preliminary data.</text>
</comment>
<organism evidence="2 3">
    <name type="scientific">Oceanospirillum multiglobuliferum</name>
    <dbReference type="NCBI Taxonomy" id="64969"/>
    <lineage>
        <taxon>Bacteria</taxon>
        <taxon>Pseudomonadati</taxon>
        <taxon>Pseudomonadota</taxon>
        <taxon>Gammaproteobacteria</taxon>
        <taxon>Oceanospirillales</taxon>
        <taxon>Oceanospirillaceae</taxon>
        <taxon>Oceanospirillum</taxon>
    </lineage>
</organism>
<dbReference type="InterPro" id="IPR003607">
    <property type="entry name" value="HD/PDEase_dom"/>
</dbReference>
<dbReference type="PANTHER" id="PTHR43155">
    <property type="entry name" value="CYCLIC DI-GMP PHOSPHODIESTERASE PA4108-RELATED"/>
    <property type="match status" value="1"/>
</dbReference>
<dbReference type="Proteomes" id="UP000191418">
    <property type="component" value="Unassembled WGS sequence"/>
</dbReference>
<evidence type="ECO:0000259" key="1">
    <source>
        <dbReference type="PROSITE" id="PS51832"/>
    </source>
</evidence>
<dbReference type="InterPro" id="IPR037522">
    <property type="entry name" value="HD_GYP_dom"/>
</dbReference>
<gene>
    <name evidence="2" type="ORF">BTE48_10180</name>
</gene>
<dbReference type="Gene3D" id="1.10.3210.10">
    <property type="entry name" value="Hypothetical protein af1432"/>
    <property type="match status" value="1"/>
</dbReference>
<protein>
    <recommendedName>
        <fullName evidence="1">HD-GYP domain-containing protein</fullName>
    </recommendedName>
</protein>
<sequence>MELLKLAGIKNQTWLDVVLQHHEKLDGSGYPNGLKGSEILLEAKIVGLADIYSAMISSRPYRAALTPQKSLKQLFMQRGSFFDEALTNIFLSELGIYPPGASVSLANGEIGVVIKRKSQETSKPIVSSIKDRFGVRFMHPVMRDTGDKRYAIKADIPSSQLGQVNPSMLWGLKLMRVS</sequence>
<feature type="domain" description="HD-GYP" evidence="1">
    <location>
        <begin position="1"/>
        <end position="106"/>
    </location>
</feature>